<organism evidence="1 2">
    <name type="scientific">Caerostris extrusa</name>
    <name type="common">Bark spider</name>
    <name type="synonym">Caerostris bankana</name>
    <dbReference type="NCBI Taxonomy" id="172846"/>
    <lineage>
        <taxon>Eukaryota</taxon>
        <taxon>Metazoa</taxon>
        <taxon>Ecdysozoa</taxon>
        <taxon>Arthropoda</taxon>
        <taxon>Chelicerata</taxon>
        <taxon>Arachnida</taxon>
        <taxon>Araneae</taxon>
        <taxon>Araneomorphae</taxon>
        <taxon>Entelegynae</taxon>
        <taxon>Araneoidea</taxon>
        <taxon>Araneidae</taxon>
        <taxon>Caerostris</taxon>
    </lineage>
</organism>
<dbReference type="EMBL" id="BPLR01010376">
    <property type="protein sequence ID" value="GIY38927.1"/>
    <property type="molecule type" value="Genomic_DNA"/>
</dbReference>
<accession>A0AAV4T249</accession>
<gene>
    <name evidence="1" type="ORF">CEXT_769941</name>
</gene>
<keyword evidence="2" id="KW-1185">Reference proteome</keyword>
<evidence type="ECO:0000313" key="2">
    <source>
        <dbReference type="Proteomes" id="UP001054945"/>
    </source>
</evidence>
<comment type="caution">
    <text evidence="1">The sequence shown here is derived from an EMBL/GenBank/DDBJ whole genome shotgun (WGS) entry which is preliminary data.</text>
</comment>
<evidence type="ECO:0000313" key="1">
    <source>
        <dbReference type="EMBL" id="GIY38927.1"/>
    </source>
</evidence>
<name>A0AAV4T249_CAEEX</name>
<protein>
    <submittedName>
        <fullName evidence="1">Uncharacterized protein</fullName>
    </submittedName>
</protein>
<reference evidence="1 2" key="1">
    <citation type="submission" date="2021-06" db="EMBL/GenBank/DDBJ databases">
        <title>Caerostris extrusa draft genome.</title>
        <authorList>
            <person name="Kono N."/>
            <person name="Arakawa K."/>
        </authorList>
    </citation>
    <scope>NUCLEOTIDE SEQUENCE [LARGE SCALE GENOMIC DNA]</scope>
</reference>
<proteinExistence type="predicted"/>
<dbReference type="AlphaFoldDB" id="A0AAV4T249"/>
<sequence>MSAAHVLRRTRSGVLFEDYVWVGQRLQCEPASGLCLHGDSPSDLKGSIMNVWDSWRHFGTFNRVSVLEYRRYLGRKESEKRNCLVKSRSDWSSRRKSLSHIRT</sequence>
<dbReference type="Proteomes" id="UP001054945">
    <property type="component" value="Unassembled WGS sequence"/>
</dbReference>